<dbReference type="GO" id="GO:0005615">
    <property type="term" value="C:extracellular space"/>
    <property type="evidence" value="ECO:0007669"/>
    <property type="project" value="TreeGrafter"/>
</dbReference>
<protein>
    <submittedName>
        <fullName evidence="6">Olfactomedin 4-like 2</fullName>
    </submittedName>
</protein>
<evidence type="ECO:0000259" key="5">
    <source>
        <dbReference type="PROSITE" id="PS51132"/>
    </source>
</evidence>
<comment type="caution">
    <text evidence="3">Lacks conserved residue(s) required for the propagation of feature annotation.</text>
</comment>
<evidence type="ECO:0000256" key="3">
    <source>
        <dbReference type="PROSITE-ProRule" id="PRU00446"/>
    </source>
</evidence>
<dbReference type="PROSITE" id="PS51132">
    <property type="entry name" value="OLF"/>
    <property type="match status" value="1"/>
</dbReference>
<dbReference type="GeneTree" id="ENSGT00940000165829"/>
<reference evidence="6" key="3">
    <citation type="submission" date="2025-09" db="UniProtKB">
        <authorList>
            <consortium name="Ensembl"/>
        </authorList>
    </citation>
    <scope>IDENTIFICATION</scope>
</reference>
<sequence length="396" mass="44263">MLLLLLLLSSTVTERVVGQQRNGSCMCAVNASVWLFPATRYGAVMDLVQHCEDSRNKCVRVCVCVCVCVCQVTKVRRDIERMETSNTVNMKIVKEKLRALKNTAQSCRSIPRNSPGEPPGLITSISSPVVTRVSPYGKSYISGAWGRQAQQDSPIETNSYWVQPLVSSHAWGNTLRVYPSYDDFMTATNARDFNFAPSATHTNSIEGPGAVLYGDGLYYHCYRSAEICRYNLTDNSITRVTLPGTGVGFNNKFPYCYYDCRAYSDIDVEVDETGLWAIYATVGNHGNLVVSKLSWDGEAFNVSQTWETQVFKKAVTNAFMVCGVLYATRYVDDFREEVFYAFDTATGQDDNSLALPLEKVAKGVASLSYNPADKRLYMYNDAYLLAYQASFRSKYT</sequence>
<dbReference type="SMART" id="SM00284">
    <property type="entry name" value="OLF"/>
    <property type="match status" value="1"/>
</dbReference>
<reference evidence="6" key="1">
    <citation type="submission" date="2019-06" db="EMBL/GenBank/DDBJ databases">
        <authorList>
            <consortium name="Wellcome Sanger Institute Data Sharing"/>
        </authorList>
    </citation>
    <scope>NUCLEOTIDE SEQUENCE [LARGE SCALE GENOMIC DNA]</scope>
</reference>
<reference evidence="6" key="2">
    <citation type="submission" date="2025-08" db="UniProtKB">
        <authorList>
            <consortium name="Ensembl"/>
        </authorList>
    </citation>
    <scope>IDENTIFICATION</scope>
</reference>
<dbReference type="Ensembl" id="ENSMMDT00005037497.1">
    <property type="protein sequence ID" value="ENSMMDP00005036706.1"/>
    <property type="gene ID" value="ENSMMDG00005017175.1"/>
</dbReference>
<dbReference type="InParanoid" id="A0A667ZUY2"/>
<keyword evidence="4" id="KW-0732">Signal</keyword>
<dbReference type="AlphaFoldDB" id="A0A667ZUY2"/>
<organism evidence="6 7">
    <name type="scientific">Myripristis murdjan</name>
    <name type="common">pinecone soldierfish</name>
    <dbReference type="NCBI Taxonomy" id="586833"/>
    <lineage>
        <taxon>Eukaryota</taxon>
        <taxon>Metazoa</taxon>
        <taxon>Chordata</taxon>
        <taxon>Craniata</taxon>
        <taxon>Vertebrata</taxon>
        <taxon>Euteleostomi</taxon>
        <taxon>Actinopterygii</taxon>
        <taxon>Neopterygii</taxon>
        <taxon>Teleostei</taxon>
        <taxon>Neoteleostei</taxon>
        <taxon>Acanthomorphata</taxon>
        <taxon>Holocentriformes</taxon>
        <taxon>Holocentridae</taxon>
        <taxon>Myripristis</taxon>
    </lineage>
</organism>
<dbReference type="PANTHER" id="PTHR23192">
    <property type="entry name" value="OLFACTOMEDIN-RELATED"/>
    <property type="match status" value="1"/>
</dbReference>
<feature type="signal peptide" evidence="4">
    <location>
        <begin position="1"/>
        <end position="18"/>
    </location>
</feature>
<evidence type="ECO:0000313" key="6">
    <source>
        <dbReference type="Ensembl" id="ENSMMDP00005036706.1"/>
    </source>
</evidence>
<accession>A0A667ZUY2</accession>
<feature type="chain" id="PRO_5025691788" evidence="4">
    <location>
        <begin position="19"/>
        <end position="396"/>
    </location>
</feature>
<evidence type="ECO:0000256" key="1">
    <source>
        <dbReference type="ARBA" id="ARBA00004613"/>
    </source>
</evidence>
<evidence type="ECO:0000313" key="7">
    <source>
        <dbReference type="Proteomes" id="UP000472263"/>
    </source>
</evidence>
<evidence type="ECO:0000256" key="4">
    <source>
        <dbReference type="SAM" id="SignalP"/>
    </source>
</evidence>
<name>A0A667ZUY2_9TELE</name>
<gene>
    <name evidence="6" type="primary">LOC115360851</name>
</gene>
<keyword evidence="7" id="KW-1185">Reference proteome</keyword>
<dbReference type="PANTHER" id="PTHR23192:SF31">
    <property type="entry name" value="OLFACTOMEDIN-4-LIKE"/>
    <property type="match status" value="1"/>
</dbReference>
<keyword evidence="2" id="KW-0964">Secreted</keyword>
<dbReference type="InterPro" id="IPR050605">
    <property type="entry name" value="Olfactomedin-like_domain"/>
</dbReference>
<dbReference type="Pfam" id="PF02191">
    <property type="entry name" value="OLF"/>
    <property type="match status" value="1"/>
</dbReference>
<dbReference type="InterPro" id="IPR003112">
    <property type="entry name" value="Olfac-like_dom"/>
</dbReference>
<feature type="domain" description="Olfactomedin-like" evidence="5">
    <location>
        <begin position="106"/>
        <end position="393"/>
    </location>
</feature>
<comment type="subcellular location">
    <subcellularLocation>
        <location evidence="1">Secreted</location>
    </subcellularLocation>
</comment>
<dbReference type="GO" id="GO:0007165">
    <property type="term" value="P:signal transduction"/>
    <property type="evidence" value="ECO:0007669"/>
    <property type="project" value="TreeGrafter"/>
</dbReference>
<evidence type="ECO:0000256" key="2">
    <source>
        <dbReference type="ARBA" id="ARBA00022525"/>
    </source>
</evidence>
<dbReference type="Proteomes" id="UP000472263">
    <property type="component" value="Chromosome 6"/>
</dbReference>
<proteinExistence type="predicted"/>